<comment type="caution">
    <text evidence="2">The sequence shown here is derived from an EMBL/GenBank/DDBJ whole genome shotgun (WGS) entry which is preliminary data.</text>
</comment>
<keyword evidence="1" id="KW-0472">Membrane</keyword>
<feature type="transmembrane region" description="Helical" evidence="1">
    <location>
        <begin position="104"/>
        <end position="124"/>
    </location>
</feature>
<dbReference type="Proteomes" id="UP000430975">
    <property type="component" value="Unassembled WGS sequence"/>
</dbReference>
<feature type="transmembrane region" description="Helical" evidence="1">
    <location>
        <begin position="62"/>
        <end position="84"/>
    </location>
</feature>
<dbReference type="AlphaFoldDB" id="A0A6I2GKA8"/>
<gene>
    <name evidence="2" type="ORF">GIY09_10545</name>
</gene>
<feature type="transmembrane region" description="Helical" evidence="1">
    <location>
        <begin position="237"/>
        <end position="257"/>
    </location>
</feature>
<evidence type="ECO:0000313" key="3">
    <source>
        <dbReference type="Proteomes" id="UP000430975"/>
    </source>
</evidence>
<feature type="transmembrane region" description="Helical" evidence="1">
    <location>
        <begin position="131"/>
        <end position="155"/>
    </location>
</feature>
<feature type="transmembrane region" description="Helical" evidence="1">
    <location>
        <begin position="206"/>
        <end position="225"/>
    </location>
</feature>
<accession>A0A6I2GKA8</accession>
<evidence type="ECO:0000256" key="1">
    <source>
        <dbReference type="SAM" id="Phobius"/>
    </source>
</evidence>
<keyword evidence="3" id="KW-1185">Reference proteome</keyword>
<name>A0A6I2GKA8_9LACT</name>
<sequence>MGMKKFINLLADELYRSRIFYGIVIGLVIVSQLVMVGLLIIDNRQSESNYPLNLANLIDNNGIYRVLLIAAFLLFFAYSAFTWFREWSGDSSFIIRLMTLPGNRFTIVLAKLASVFLMMGGVMFTQLCMIFLINCFAGILLGDGAYSALPIAYAYAQTLSTTYFVMPMSVASAALIYGGLLWIVLGIFLVVVTYMQSYQESYVKAFGKVVLLLIANGAWLVGMIIVVESMNLVASEIFNVFVVFILVGIVLNLAQLARRINVKPRKHVINHKEETV</sequence>
<proteinExistence type="predicted"/>
<feature type="transmembrane region" description="Helical" evidence="1">
    <location>
        <begin position="20"/>
        <end position="41"/>
    </location>
</feature>
<evidence type="ECO:0000313" key="2">
    <source>
        <dbReference type="EMBL" id="MRI86282.1"/>
    </source>
</evidence>
<reference evidence="2 3" key="1">
    <citation type="submission" date="2019-11" db="EMBL/GenBank/DDBJ databases">
        <title>Characterisation of Fundicoccus ignavus gen. nov. sp. nov., a novel genus of the family Aerococcaceae isolated from bulk tank milk.</title>
        <authorList>
            <person name="Siebert A."/>
            <person name="Huptas C."/>
            <person name="Wenning M."/>
            <person name="Scherer S."/>
            <person name="Doll E.V."/>
        </authorList>
    </citation>
    <scope>NUCLEOTIDE SEQUENCE [LARGE SCALE GENOMIC DNA]</scope>
    <source>
        <strain evidence="2 3">WS4759</strain>
    </source>
</reference>
<organism evidence="2 3">
    <name type="scientific">Fundicoccus ignavus</name>
    <dbReference type="NCBI Taxonomy" id="2664442"/>
    <lineage>
        <taxon>Bacteria</taxon>
        <taxon>Bacillati</taxon>
        <taxon>Bacillota</taxon>
        <taxon>Bacilli</taxon>
        <taxon>Lactobacillales</taxon>
        <taxon>Aerococcaceae</taxon>
        <taxon>Fundicoccus</taxon>
    </lineage>
</organism>
<keyword evidence="1" id="KW-0812">Transmembrane</keyword>
<keyword evidence="1" id="KW-1133">Transmembrane helix</keyword>
<dbReference type="EMBL" id="WJQS01000011">
    <property type="protein sequence ID" value="MRI86282.1"/>
    <property type="molecule type" value="Genomic_DNA"/>
</dbReference>
<protein>
    <submittedName>
        <fullName evidence="2">Uncharacterized protein</fullName>
    </submittedName>
</protein>
<dbReference type="Pfam" id="PF12730">
    <property type="entry name" value="ABC2_membrane_4"/>
    <property type="match status" value="1"/>
</dbReference>
<feature type="transmembrane region" description="Helical" evidence="1">
    <location>
        <begin position="175"/>
        <end position="194"/>
    </location>
</feature>